<keyword evidence="1" id="KW-0472">Membrane</keyword>
<feature type="transmembrane region" description="Helical" evidence="1">
    <location>
        <begin position="70"/>
        <end position="90"/>
    </location>
</feature>
<name>S7V3C8_DESML</name>
<reference evidence="3 4" key="1">
    <citation type="journal article" date="2013" name="Genome Announc.">
        <title>Draft genome sequences for three mercury-methylating, sulfate-reducing bacteria.</title>
        <authorList>
            <person name="Brown S.D."/>
            <person name="Hurt R.A.Jr."/>
            <person name="Gilmour C.C."/>
            <person name="Elias D.A."/>
        </authorList>
    </citation>
    <scope>NUCLEOTIDE SEQUENCE [LARGE SCALE GENOMIC DNA]</scope>
    <source>
        <strain evidence="3 4">DSM 2059</strain>
    </source>
</reference>
<evidence type="ECO:0000259" key="2">
    <source>
        <dbReference type="Pfam" id="PF10816"/>
    </source>
</evidence>
<keyword evidence="4" id="KW-1185">Reference proteome</keyword>
<dbReference type="InterPro" id="IPR021212">
    <property type="entry name" value="DUF2760"/>
</dbReference>
<dbReference type="AlphaFoldDB" id="S7V3C8"/>
<dbReference type="eggNOG" id="ENOG5032SHU">
    <property type="taxonomic scope" value="Bacteria"/>
</dbReference>
<accession>S7V3C8</accession>
<dbReference type="EMBL" id="ATHJ01000092">
    <property type="protein sequence ID" value="EPR39163.1"/>
    <property type="molecule type" value="Genomic_DNA"/>
</dbReference>
<feature type="domain" description="DUF2760" evidence="2">
    <location>
        <begin position="137"/>
        <end position="256"/>
    </location>
</feature>
<dbReference type="RefSeq" id="WP_020877576.1">
    <property type="nucleotide sequence ID" value="NZ_ATHJ01000092.1"/>
</dbReference>
<sequence length="258" mass="28999">MNVVNALSRRAFFWVFFFSALMWFLIDAAVYVALNVVSLKISVLQEDAGIADFRETVSQFKTWIDLIAEYYIPASVVLGLVFILLLWLCLRLSFPGALRKAASVPPPRLKEARSRKKDTAIEAPEPTAVKGERERLYLYLFSILQREGRLMDFLAEDIDAYDDADIGAAVRSIHENCRKIIDKYIIPKSILSDDEESEITVEPGFDPNAVKLTGNVAGNPPFRGIVRHKGWKAGKLDMPTLSGERDPRIIAPAEVEIL</sequence>
<feature type="transmembrane region" description="Helical" evidence="1">
    <location>
        <begin position="12"/>
        <end position="34"/>
    </location>
</feature>
<dbReference type="OrthoDB" id="21395at2"/>
<keyword evidence="1" id="KW-1133">Transmembrane helix</keyword>
<keyword evidence="1" id="KW-0812">Transmembrane</keyword>
<comment type="caution">
    <text evidence="3">The sequence shown here is derived from an EMBL/GenBank/DDBJ whole genome shotgun (WGS) entry which is preliminary data.</text>
</comment>
<gene>
    <name evidence="3" type="ORF">dsmv_2819</name>
</gene>
<evidence type="ECO:0000313" key="3">
    <source>
        <dbReference type="EMBL" id="EPR39163.1"/>
    </source>
</evidence>
<evidence type="ECO:0000313" key="4">
    <source>
        <dbReference type="Proteomes" id="UP000014977"/>
    </source>
</evidence>
<dbReference type="Pfam" id="PF10816">
    <property type="entry name" value="DUF2760"/>
    <property type="match status" value="1"/>
</dbReference>
<dbReference type="Proteomes" id="UP000014977">
    <property type="component" value="Unassembled WGS sequence"/>
</dbReference>
<organism evidence="3 4">
    <name type="scientific">Desulfococcus multivorans DSM 2059</name>
    <dbReference type="NCBI Taxonomy" id="1121405"/>
    <lineage>
        <taxon>Bacteria</taxon>
        <taxon>Pseudomonadati</taxon>
        <taxon>Thermodesulfobacteriota</taxon>
        <taxon>Desulfobacteria</taxon>
        <taxon>Desulfobacterales</taxon>
        <taxon>Desulfococcaceae</taxon>
        <taxon>Desulfococcus</taxon>
    </lineage>
</organism>
<dbReference type="STRING" id="897.B2D07_10765"/>
<evidence type="ECO:0000256" key="1">
    <source>
        <dbReference type="SAM" id="Phobius"/>
    </source>
</evidence>
<protein>
    <recommendedName>
        <fullName evidence="2">DUF2760 domain-containing protein</fullName>
    </recommendedName>
</protein>
<proteinExistence type="predicted"/>